<organism evidence="1 2">
    <name type="scientific">Colletotrichum truncatum</name>
    <name type="common">Anthracnose fungus</name>
    <name type="synonym">Colletotrichum capsici</name>
    <dbReference type="NCBI Taxonomy" id="5467"/>
    <lineage>
        <taxon>Eukaryota</taxon>
        <taxon>Fungi</taxon>
        <taxon>Dikarya</taxon>
        <taxon>Ascomycota</taxon>
        <taxon>Pezizomycotina</taxon>
        <taxon>Sordariomycetes</taxon>
        <taxon>Hypocreomycetidae</taxon>
        <taxon>Glomerellales</taxon>
        <taxon>Glomerellaceae</taxon>
        <taxon>Colletotrichum</taxon>
        <taxon>Colletotrichum truncatum species complex</taxon>
    </lineage>
</organism>
<evidence type="ECO:0000313" key="2">
    <source>
        <dbReference type="Proteomes" id="UP000805649"/>
    </source>
</evidence>
<protein>
    <submittedName>
        <fullName evidence="1">Uncharacterized protein</fullName>
    </submittedName>
</protein>
<name>A0ACC3ZK88_COLTU</name>
<accession>A0ACC3ZK88</accession>
<proteinExistence type="predicted"/>
<dbReference type="Proteomes" id="UP000805649">
    <property type="component" value="Unassembled WGS sequence"/>
</dbReference>
<evidence type="ECO:0000313" key="1">
    <source>
        <dbReference type="EMBL" id="KAL0944475.1"/>
    </source>
</evidence>
<gene>
    <name evidence="1" type="ORF">CTRU02_202362</name>
</gene>
<sequence length="566" mass="64430">MGGIYSPLPPGNFIRLLKVRRERDELICNFKVVCLSDCDEEYIALSYAWEDPAPVRILQFDGGKSLSLNQTLSDLIDTLALPRRPFTLWVDALCINQHDISERESQVQLMNEVYSTATKVLLWLGASNAESQAAFRFMTFMEDHSWPDGWEQQSHETLSQVQTVFHLLARPWFRRTWVIQEVVLGDDVVVMCGNDAVHFFTFERCVWGIWKYFEALGDYADDHLAVRGLWNVTRLLDIREEFWEHGEIRFERLVETAYHCEASDPRDMVFGFLGIADNTRPVPEPTYTAPFEDVYRWTAEALLCHGKSLDLLALSGVARRILPSDLPTWVPDLRNRGLEEPLVPCDRASWDAGGPVEVMPTKEGAGCLRLRVKLIDVVVRTCPPFTSNSVVKQQAAMRDILALRHVLPKVISENEWNGVLATSLIMGLDIDDQPAGPEYREYFGEWLQWLLSSRSDADLQNIKGNRFQRTIGPRIDDWKACLTREGYLCMVPQAVEPGEVLCVVPGCRLPILLRSVRPAHGGSGDPRAPEEKELNEYILVSWCFAQGLMYGESPAQRKPATEIFLR</sequence>
<keyword evidence="2" id="KW-1185">Reference proteome</keyword>
<reference evidence="1 2" key="1">
    <citation type="journal article" date="2020" name="Phytopathology">
        <title>Genome Sequence Resources of Colletotrichum truncatum, C. plurivorum, C. musicola, and C. sojae: Four Species Pathogenic to Soybean (Glycine max).</title>
        <authorList>
            <person name="Rogerio F."/>
            <person name="Boufleur T.R."/>
            <person name="Ciampi-Guillardi M."/>
            <person name="Sukno S.A."/>
            <person name="Thon M.R."/>
            <person name="Massola Junior N.S."/>
            <person name="Baroncelli R."/>
        </authorList>
    </citation>
    <scope>NUCLEOTIDE SEQUENCE [LARGE SCALE GENOMIC DNA]</scope>
    <source>
        <strain evidence="1 2">CMES1059</strain>
    </source>
</reference>
<dbReference type="EMBL" id="VUJX02000001">
    <property type="protein sequence ID" value="KAL0944475.1"/>
    <property type="molecule type" value="Genomic_DNA"/>
</dbReference>
<comment type="caution">
    <text evidence="1">The sequence shown here is derived from an EMBL/GenBank/DDBJ whole genome shotgun (WGS) entry which is preliminary data.</text>
</comment>